<dbReference type="EMBL" id="UIGY01000141">
    <property type="protein sequence ID" value="SUZ11737.1"/>
    <property type="molecule type" value="Genomic_DNA"/>
</dbReference>
<proteinExistence type="predicted"/>
<reference evidence="3" key="3">
    <citation type="submission" date="2018-07" db="EMBL/GenBank/DDBJ databases">
        <authorList>
            <person name="Quirk P.G."/>
            <person name="Krulwich T.A."/>
        </authorList>
    </citation>
    <scope>NUCLEOTIDE SEQUENCE</scope>
    <source>
        <strain evidence="3">96224</strain>
    </source>
</reference>
<dbReference type="Proteomes" id="UP000053110">
    <property type="component" value="Unassembled WGS sequence"/>
</dbReference>
<gene>
    <name evidence="2" type="ORF">BGT96224_2532</name>
    <name evidence="3" type="ORF">BGT96224V2_LOCUS4915</name>
</gene>
<sequence length="73" mass="8525">MYARLHTVLYIRAGTILRFRADNASAGAQASANNRFAFYIQLHRSRIRTKFGQHPLQPPRSSISPRYRHHTFQ</sequence>
<reference evidence="4" key="1">
    <citation type="journal article" date="2013" name="Nat. Genet.">
        <title>The wheat powdery mildew genome shows the unique evolution of an obligate biotroph.</title>
        <authorList>
            <person name="Wicker T."/>
            <person name="Oberhaensli S."/>
            <person name="Parlange F."/>
            <person name="Buchmann J.P."/>
            <person name="Shatalina M."/>
            <person name="Roffler S."/>
            <person name="Ben-David R."/>
            <person name="Dolezel J."/>
            <person name="Simkova H."/>
            <person name="Schulze-Lefert P."/>
            <person name="Spanu P.D."/>
            <person name="Bruggmann R."/>
            <person name="Amselem J."/>
            <person name="Quesneville H."/>
            <person name="Ver Loren van Themaat E."/>
            <person name="Paape T."/>
            <person name="Shimizu K.K."/>
            <person name="Keller B."/>
        </authorList>
    </citation>
    <scope>NUCLEOTIDE SEQUENCE [LARGE SCALE GENOMIC DNA]</scope>
    <source>
        <strain evidence="4">96224</strain>
    </source>
</reference>
<accession>A0A061HE06</accession>
<reference evidence="2" key="2">
    <citation type="submission" date="2013-01" db="EMBL/GenBank/DDBJ databases">
        <title>The wheat powdery mildew genome reveals unique evolution of an obligate biotroph.</title>
        <authorList>
            <person name="Oberhaensli S."/>
            <person name="Wicker T."/>
            <person name="Keller B."/>
        </authorList>
    </citation>
    <scope>NUCLEOTIDE SEQUENCE</scope>
    <source>
        <strain evidence="2">96224</strain>
    </source>
</reference>
<evidence type="ECO:0000313" key="2">
    <source>
        <dbReference type="EMBL" id="EPQ63529.1"/>
    </source>
</evidence>
<protein>
    <submittedName>
        <fullName evidence="3">Bgt-2532</fullName>
    </submittedName>
</protein>
<dbReference type="AlphaFoldDB" id="A0A061HE06"/>
<feature type="region of interest" description="Disordered" evidence="1">
    <location>
        <begin position="50"/>
        <end position="73"/>
    </location>
</feature>
<evidence type="ECO:0000256" key="1">
    <source>
        <dbReference type="SAM" id="MobiDB-lite"/>
    </source>
</evidence>
<evidence type="ECO:0000313" key="4">
    <source>
        <dbReference type="Proteomes" id="UP000053110"/>
    </source>
</evidence>
<name>A0A061HE06_BLUGR</name>
<dbReference type="HOGENOM" id="CLU_2704485_0_0_1"/>
<organism evidence="3">
    <name type="scientific">Blumeria graminis f. sp. tritici 96224</name>
    <dbReference type="NCBI Taxonomy" id="1268274"/>
    <lineage>
        <taxon>Eukaryota</taxon>
        <taxon>Fungi</taxon>
        <taxon>Dikarya</taxon>
        <taxon>Ascomycota</taxon>
        <taxon>Pezizomycotina</taxon>
        <taxon>Leotiomycetes</taxon>
        <taxon>Erysiphales</taxon>
        <taxon>Erysiphaceae</taxon>
        <taxon>Blumeria</taxon>
    </lineage>
</organism>
<evidence type="ECO:0000313" key="3">
    <source>
        <dbReference type="EMBL" id="SUZ11737.1"/>
    </source>
</evidence>
<dbReference type="EMBL" id="KE375109">
    <property type="protein sequence ID" value="EPQ63529.1"/>
    <property type="molecule type" value="Genomic_DNA"/>
</dbReference>